<accession>A0A2T3YRE0</accession>
<feature type="transmembrane region" description="Helical" evidence="1">
    <location>
        <begin position="93"/>
        <end position="115"/>
    </location>
</feature>
<proteinExistence type="predicted"/>
<gene>
    <name evidence="2" type="ORF">M441DRAFT_84856</name>
</gene>
<reference evidence="2 3" key="1">
    <citation type="submission" date="2016-07" db="EMBL/GenBank/DDBJ databases">
        <title>Multiple horizontal gene transfer events from other fungi enriched the ability of initially mycotrophic Trichoderma (Ascomycota) to feed on dead plant biomass.</title>
        <authorList>
            <consortium name="DOE Joint Genome Institute"/>
            <person name="Aerts A."/>
            <person name="Atanasova L."/>
            <person name="Chenthamara K."/>
            <person name="Zhang J."/>
            <person name="Grujic M."/>
            <person name="Henrissat B."/>
            <person name="Kuo A."/>
            <person name="Salamov A."/>
            <person name="Lipzen A."/>
            <person name="Labutti K."/>
            <person name="Barry K."/>
            <person name="Miao Y."/>
            <person name="Rahimi M.J."/>
            <person name="Shen Q."/>
            <person name="Grigoriev I.V."/>
            <person name="Kubicek C.P."/>
            <person name="Druzhinina I.S."/>
        </authorList>
    </citation>
    <scope>NUCLEOTIDE SEQUENCE [LARGE SCALE GENOMIC DNA]</scope>
    <source>
        <strain evidence="2 3">CBS 433.97</strain>
    </source>
</reference>
<keyword evidence="3" id="KW-1185">Reference proteome</keyword>
<sequence length="126" mass="13111">MLVGQSSAIALTTTVTTPSPRNIVTMFRTVSASLVTVTVTTTPAPTFAIPSLGMSAVDTQAPKWNITKSSEASTTATVFAQRRTTTISGPSGVFIGIVGAVAGLSILGVIVIVILHRKRKEKEVQV</sequence>
<dbReference type="Proteomes" id="UP000240493">
    <property type="component" value="Unassembled WGS sequence"/>
</dbReference>
<dbReference type="AlphaFoldDB" id="A0A2T3YRE0"/>
<dbReference type="EMBL" id="KZ679280">
    <property type="protein sequence ID" value="PTB35135.1"/>
    <property type="molecule type" value="Genomic_DNA"/>
</dbReference>
<keyword evidence="1" id="KW-1133">Transmembrane helix</keyword>
<keyword evidence="1" id="KW-0812">Transmembrane</keyword>
<evidence type="ECO:0000313" key="3">
    <source>
        <dbReference type="Proteomes" id="UP000240493"/>
    </source>
</evidence>
<keyword evidence="1" id="KW-0472">Membrane</keyword>
<protein>
    <submittedName>
        <fullName evidence="2">Uncharacterized protein</fullName>
    </submittedName>
</protein>
<organism evidence="2 3">
    <name type="scientific">Trichoderma asperellum (strain ATCC 204424 / CBS 433.97 / NBRC 101777)</name>
    <dbReference type="NCBI Taxonomy" id="1042311"/>
    <lineage>
        <taxon>Eukaryota</taxon>
        <taxon>Fungi</taxon>
        <taxon>Dikarya</taxon>
        <taxon>Ascomycota</taxon>
        <taxon>Pezizomycotina</taxon>
        <taxon>Sordariomycetes</taxon>
        <taxon>Hypocreomycetidae</taxon>
        <taxon>Hypocreales</taxon>
        <taxon>Hypocreaceae</taxon>
        <taxon>Trichoderma</taxon>
    </lineage>
</organism>
<evidence type="ECO:0000256" key="1">
    <source>
        <dbReference type="SAM" id="Phobius"/>
    </source>
</evidence>
<evidence type="ECO:0000313" key="2">
    <source>
        <dbReference type="EMBL" id="PTB35135.1"/>
    </source>
</evidence>
<name>A0A2T3YRE0_TRIA4</name>